<feature type="compositionally biased region" description="Basic residues" evidence="2">
    <location>
        <begin position="177"/>
        <end position="187"/>
    </location>
</feature>
<keyword evidence="1" id="KW-0012">Acyltransferase</keyword>
<dbReference type="InterPro" id="IPR012392">
    <property type="entry name" value="3-ktacl-CoA_syn"/>
</dbReference>
<dbReference type="InterPro" id="IPR013601">
    <property type="entry name" value="FAE1_typ3_polyketide_synth"/>
</dbReference>
<dbReference type="AlphaFoldDB" id="A0A8J5EXY5"/>
<evidence type="ECO:0000256" key="1">
    <source>
        <dbReference type="ARBA" id="ARBA00023315"/>
    </source>
</evidence>
<keyword evidence="5" id="KW-1185">Reference proteome</keyword>
<evidence type="ECO:0000313" key="5">
    <source>
        <dbReference type="Proteomes" id="UP000734854"/>
    </source>
</evidence>
<evidence type="ECO:0000256" key="2">
    <source>
        <dbReference type="SAM" id="MobiDB-lite"/>
    </source>
</evidence>
<dbReference type="Gene3D" id="3.40.47.10">
    <property type="match status" value="1"/>
</dbReference>
<organism evidence="4 5">
    <name type="scientific">Zingiber officinale</name>
    <name type="common">Ginger</name>
    <name type="synonym">Amomum zingiber</name>
    <dbReference type="NCBI Taxonomy" id="94328"/>
    <lineage>
        <taxon>Eukaryota</taxon>
        <taxon>Viridiplantae</taxon>
        <taxon>Streptophyta</taxon>
        <taxon>Embryophyta</taxon>
        <taxon>Tracheophyta</taxon>
        <taxon>Spermatophyta</taxon>
        <taxon>Magnoliopsida</taxon>
        <taxon>Liliopsida</taxon>
        <taxon>Zingiberales</taxon>
        <taxon>Zingiberaceae</taxon>
        <taxon>Zingiber</taxon>
    </lineage>
</organism>
<dbReference type="InterPro" id="IPR016039">
    <property type="entry name" value="Thiolase-like"/>
</dbReference>
<dbReference type="GO" id="GO:0016020">
    <property type="term" value="C:membrane"/>
    <property type="evidence" value="ECO:0007669"/>
    <property type="project" value="InterPro"/>
</dbReference>
<feature type="domain" description="FAE" evidence="3">
    <location>
        <begin position="133"/>
        <end position="177"/>
    </location>
</feature>
<dbReference type="Proteomes" id="UP000734854">
    <property type="component" value="Unassembled WGS sequence"/>
</dbReference>
<keyword evidence="1" id="KW-0808">Transferase</keyword>
<gene>
    <name evidence="4" type="ORF">ZIOFF_065969</name>
</gene>
<dbReference type="EMBL" id="JACMSC010000018">
    <property type="protein sequence ID" value="KAG6476722.1"/>
    <property type="molecule type" value="Genomic_DNA"/>
</dbReference>
<dbReference type="GO" id="GO:0016747">
    <property type="term" value="F:acyltransferase activity, transferring groups other than amino-acyl groups"/>
    <property type="evidence" value="ECO:0007669"/>
    <property type="project" value="InterPro"/>
</dbReference>
<dbReference type="PANTHER" id="PTHR31561">
    <property type="entry name" value="3-KETOACYL-COA SYNTHASE"/>
    <property type="match status" value="1"/>
</dbReference>
<name>A0A8J5EXY5_ZINOF</name>
<sequence>MVTIPVLLVVFGAEVGSLSREELWRKAVGGNKQRPRHRDRLLRRPHWFTVYFVFKLRPIYLVDFACFRPSDELKEDRKSEKLDEESQAFQSRIPNSSWICNETYFRGRPRRGVCCHVLRAPWTSSSTSAASAPKDVGVNCSLFNPTPSLVAMVVNSYKMRGNILSCNLGGMGCSAGVRHRPRPRPRHAAGQPQQLRRRRQHGGRRRPSPGTLLQPLHAHPQRLFPHGLLGRADL</sequence>
<comment type="caution">
    <text evidence="4">The sequence shown here is derived from an EMBL/GenBank/DDBJ whole genome shotgun (WGS) entry which is preliminary data.</text>
</comment>
<evidence type="ECO:0000259" key="3">
    <source>
        <dbReference type="Pfam" id="PF08392"/>
    </source>
</evidence>
<dbReference type="SUPFAM" id="SSF53901">
    <property type="entry name" value="Thiolase-like"/>
    <property type="match status" value="1"/>
</dbReference>
<dbReference type="GO" id="GO:0006633">
    <property type="term" value="P:fatty acid biosynthetic process"/>
    <property type="evidence" value="ECO:0007669"/>
    <property type="project" value="InterPro"/>
</dbReference>
<evidence type="ECO:0000313" key="4">
    <source>
        <dbReference type="EMBL" id="KAG6476722.1"/>
    </source>
</evidence>
<dbReference type="Pfam" id="PF08392">
    <property type="entry name" value="FAE1_CUT1_RppA"/>
    <property type="match status" value="2"/>
</dbReference>
<feature type="region of interest" description="Disordered" evidence="2">
    <location>
        <begin position="175"/>
        <end position="234"/>
    </location>
</feature>
<protein>
    <recommendedName>
        <fullName evidence="3">FAE domain-containing protein</fullName>
    </recommendedName>
</protein>
<proteinExistence type="predicted"/>
<feature type="compositionally biased region" description="Basic residues" evidence="2">
    <location>
        <begin position="195"/>
        <end position="207"/>
    </location>
</feature>
<feature type="domain" description="FAE" evidence="3">
    <location>
        <begin position="52"/>
        <end position="105"/>
    </location>
</feature>
<reference evidence="4 5" key="1">
    <citation type="submission" date="2020-08" db="EMBL/GenBank/DDBJ databases">
        <title>Plant Genome Project.</title>
        <authorList>
            <person name="Zhang R.-G."/>
        </authorList>
    </citation>
    <scope>NUCLEOTIDE SEQUENCE [LARGE SCALE GENOMIC DNA]</scope>
    <source>
        <tissue evidence="4">Rhizome</tissue>
    </source>
</reference>
<accession>A0A8J5EXY5</accession>